<dbReference type="EMBL" id="UINC01149627">
    <property type="protein sequence ID" value="SVD42221.1"/>
    <property type="molecule type" value="Genomic_DNA"/>
</dbReference>
<gene>
    <name evidence="1" type="ORF">METZ01_LOCUS395075</name>
</gene>
<organism evidence="1">
    <name type="scientific">marine metagenome</name>
    <dbReference type="NCBI Taxonomy" id="408172"/>
    <lineage>
        <taxon>unclassified sequences</taxon>
        <taxon>metagenomes</taxon>
        <taxon>ecological metagenomes</taxon>
    </lineage>
</organism>
<reference evidence="1" key="1">
    <citation type="submission" date="2018-05" db="EMBL/GenBank/DDBJ databases">
        <authorList>
            <person name="Lanie J.A."/>
            <person name="Ng W.-L."/>
            <person name="Kazmierczak K.M."/>
            <person name="Andrzejewski T.M."/>
            <person name="Davidsen T.M."/>
            <person name="Wayne K.J."/>
            <person name="Tettelin H."/>
            <person name="Glass J.I."/>
            <person name="Rusch D."/>
            <person name="Podicherti R."/>
            <person name="Tsui H.-C.T."/>
            <person name="Winkler M.E."/>
        </authorList>
    </citation>
    <scope>NUCLEOTIDE SEQUENCE</scope>
</reference>
<name>A0A382V8K4_9ZZZZ</name>
<evidence type="ECO:0000313" key="1">
    <source>
        <dbReference type="EMBL" id="SVD42221.1"/>
    </source>
</evidence>
<feature type="non-terminal residue" evidence="1">
    <location>
        <position position="84"/>
    </location>
</feature>
<proteinExistence type="predicted"/>
<dbReference type="AlphaFoldDB" id="A0A382V8K4"/>
<accession>A0A382V8K4</accession>
<protein>
    <submittedName>
        <fullName evidence="1">Uncharacterized protein</fullName>
    </submittedName>
</protein>
<sequence>MKDLIKPGEKIPDSIKIIRTDKKFDGDIRIDTHGIPLTIDEIMWNIFLIGRNDDNNPRYPNGIRYFIKHIEICFRDGTPYPEPQ</sequence>